<evidence type="ECO:0000313" key="2">
    <source>
        <dbReference type="EMBL" id="JAS20393.1"/>
    </source>
</evidence>
<keyword evidence="1" id="KW-0732">Signal</keyword>
<protein>
    <submittedName>
        <fullName evidence="2">Uncharacterized protein</fullName>
    </submittedName>
</protein>
<dbReference type="EMBL" id="GEDC01016905">
    <property type="protein sequence ID" value="JAS20393.1"/>
    <property type="molecule type" value="Transcribed_RNA"/>
</dbReference>
<accession>A0A1B6D435</accession>
<reference evidence="2" key="1">
    <citation type="submission" date="2015-12" db="EMBL/GenBank/DDBJ databases">
        <title>De novo transcriptome assembly of four potential Pierce s Disease insect vectors from Arizona vineyards.</title>
        <authorList>
            <person name="Tassone E.E."/>
        </authorList>
    </citation>
    <scope>NUCLEOTIDE SEQUENCE</scope>
</reference>
<proteinExistence type="predicted"/>
<name>A0A1B6D435_9HEMI</name>
<organism evidence="2">
    <name type="scientific">Clastoptera arizonana</name>
    <name type="common">Arizona spittle bug</name>
    <dbReference type="NCBI Taxonomy" id="38151"/>
    <lineage>
        <taxon>Eukaryota</taxon>
        <taxon>Metazoa</taxon>
        <taxon>Ecdysozoa</taxon>
        <taxon>Arthropoda</taxon>
        <taxon>Hexapoda</taxon>
        <taxon>Insecta</taxon>
        <taxon>Pterygota</taxon>
        <taxon>Neoptera</taxon>
        <taxon>Paraneoptera</taxon>
        <taxon>Hemiptera</taxon>
        <taxon>Auchenorrhyncha</taxon>
        <taxon>Cercopoidea</taxon>
        <taxon>Clastopteridae</taxon>
        <taxon>Clastoptera</taxon>
    </lineage>
</organism>
<sequence length="108" mass="12174">FSCKAHSKMFVIVTALGTTLMFLINSMNCGDYTATATCKEICKEENDEDVFGLFGLLDYFYDDSEDCEYKCNITRLTTTTQLTSTTTKKSEMIKNITGNTQRNNNTNT</sequence>
<dbReference type="AlphaFoldDB" id="A0A1B6D435"/>
<feature type="chain" id="PRO_5008580938" evidence="1">
    <location>
        <begin position="30"/>
        <end position="108"/>
    </location>
</feature>
<feature type="non-terminal residue" evidence="2">
    <location>
        <position position="1"/>
    </location>
</feature>
<evidence type="ECO:0000256" key="1">
    <source>
        <dbReference type="SAM" id="SignalP"/>
    </source>
</evidence>
<gene>
    <name evidence="2" type="ORF">g.2400</name>
</gene>
<feature type="signal peptide" evidence="1">
    <location>
        <begin position="1"/>
        <end position="29"/>
    </location>
</feature>